<accession>A0ABT5J5J7</accession>
<dbReference type="EMBL" id="JAQQLI010000004">
    <property type="protein sequence ID" value="MDC7784933.1"/>
    <property type="molecule type" value="Genomic_DNA"/>
</dbReference>
<proteinExistence type="predicted"/>
<gene>
    <name evidence="1" type="ORF">PQJ73_04490</name>
</gene>
<evidence type="ECO:0000313" key="2">
    <source>
        <dbReference type="Proteomes" id="UP001165652"/>
    </source>
</evidence>
<organism evidence="1 2">
    <name type="scientific">Rhodoplanes tepidamans</name>
    <name type="common">Rhodoplanes cryptolactis</name>
    <dbReference type="NCBI Taxonomy" id="200616"/>
    <lineage>
        <taxon>Bacteria</taxon>
        <taxon>Pseudomonadati</taxon>
        <taxon>Pseudomonadota</taxon>
        <taxon>Alphaproteobacteria</taxon>
        <taxon>Hyphomicrobiales</taxon>
        <taxon>Nitrobacteraceae</taxon>
        <taxon>Rhodoplanes</taxon>
    </lineage>
</organism>
<keyword evidence="2" id="KW-1185">Reference proteome</keyword>
<dbReference type="Proteomes" id="UP001165652">
    <property type="component" value="Unassembled WGS sequence"/>
</dbReference>
<dbReference type="RefSeq" id="WP_272775777.1">
    <property type="nucleotide sequence ID" value="NZ_JAQQLI010000004.1"/>
</dbReference>
<evidence type="ECO:0000313" key="1">
    <source>
        <dbReference type="EMBL" id="MDC7784933.1"/>
    </source>
</evidence>
<reference evidence="1" key="2">
    <citation type="submission" date="2023-02" db="EMBL/GenBank/DDBJ databases">
        <authorList>
            <person name="Rayyan A."/>
            <person name="Meyer T."/>
            <person name="Kyndt J.A."/>
        </authorList>
    </citation>
    <scope>NUCLEOTIDE SEQUENCE</scope>
    <source>
        <strain evidence="1">DSM 9987</strain>
    </source>
</reference>
<comment type="caution">
    <text evidence="1">The sequence shown here is derived from an EMBL/GenBank/DDBJ whole genome shotgun (WGS) entry which is preliminary data.</text>
</comment>
<protein>
    <submittedName>
        <fullName evidence="1">Uncharacterized protein</fullName>
    </submittedName>
</protein>
<reference evidence="1" key="1">
    <citation type="journal article" date="2023" name="Microbiol Resour">
        <title>Genome Sequences of Rhodoplanes serenus and Two Thermotolerant Strains, Rhodoplanes tepidamans and 'Rhodoplanes cryptolactis,' Further Refine the Genus.</title>
        <authorList>
            <person name="Rayyan A.A."/>
            <person name="Kyndt J.A."/>
        </authorList>
    </citation>
    <scope>NUCLEOTIDE SEQUENCE</scope>
    <source>
        <strain evidence="1">DSM 9987</strain>
    </source>
</reference>
<name>A0ABT5J5J7_RHOTP</name>
<sequence>MTMHKPRFPLRWRHRLFRMVKPRTLQGLSIQLAVATALLIAALHWTGHLGALGRLWTAWLG</sequence>